<evidence type="ECO:0000313" key="2">
    <source>
        <dbReference type="EMBL" id="QOW20183.1"/>
    </source>
</evidence>
<protein>
    <submittedName>
        <fullName evidence="2">Uncharacterized protein</fullName>
    </submittedName>
</protein>
<dbReference type="Proteomes" id="UP000594059">
    <property type="component" value="Chromosome"/>
</dbReference>
<dbReference type="AlphaFoldDB" id="A0A7S6UH33"/>
<sequence length="101" mass="11033">MPLIRIRITGGDDASRAIRDLLASLPEIEHVEEIQDLMPHMDDPDSSSAGLSEDSGPGMQVIEVDAPDDAAAERVRETVEALAFKLDVLAEFETDESDVRE</sequence>
<evidence type="ECO:0000313" key="3">
    <source>
        <dbReference type="Proteomes" id="UP000594059"/>
    </source>
</evidence>
<gene>
    <name evidence="2" type="ORF">INQ41_03875</name>
</gene>
<feature type="region of interest" description="Disordered" evidence="1">
    <location>
        <begin position="38"/>
        <end position="61"/>
    </location>
</feature>
<reference evidence="2 3" key="1">
    <citation type="submission" date="2020-10" db="EMBL/GenBank/DDBJ databases">
        <title>complete genome sequencing of Lysobacter sp. H21R20.</title>
        <authorList>
            <person name="Bae J.-W."/>
            <person name="Lee S.-Y."/>
        </authorList>
    </citation>
    <scope>NUCLEOTIDE SEQUENCE [LARGE SCALE GENOMIC DNA]</scope>
    <source>
        <strain evidence="2 3">H21R20</strain>
    </source>
</reference>
<name>A0A7S6UH33_9GAMM</name>
<accession>A0A7S6UH33</accession>
<keyword evidence="3" id="KW-1185">Reference proteome</keyword>
<dbReference type="EMBL" id="CP063656">
    <property type="protein sequence ID" value="QOW20183.1"/>
    <property type="molecule type" value="Genomic_DNA"/>
</dbReference>
<proteinExistence type="predicted"/>
<dbReference type="KEGG" id="lcic:INQ41_03875"/>
<dbReference type="RefSeq" id="WP_193986381.1">
    <property type="nucleotide sequence ID" value="NZ_CP063656.1"/>
</dbReference>
<evidence type="ECO:0000256" key="1">
    <source>
        <dbReference type="SAM" id="MobiDB-lite"/>
    </source>
</evidence>
<organism evidence="2 3">
    <name type="scientific">Novilysobacter ciconiae</name>
    <dbReference type="NCBI Taxonomy" id="2781022"/>
    <lineage>
        <taxon>Bacteria</taxon>
        <taxon>Pseudomonadati</taxon>
        <taxon>Pseudomonadota</taxon>
        <taxon>Gammaproteobacteria</taxon>
        <taxon>Lysobacterales</taxon>
        <taxon>Lysobacteraceae</taxon>
        <taxon>Novilysobacter</taxon>
    </lineage>
</organism>